<evidence type="ECO:0000256" key="1">
    <source>
        <dbReference type="SAM" id="Phobius"/>
    </source>
</evidence>
<gene>
    <name evidence="2" type="ORF">A3J46_04405</name>
</gene>
<organism evidence="2 3">
    <name type="scientific">Candidatus Yanofskybacteria bacterium RIFCSPHIGHO2_02_FULL_41_11</name>
    <dbReference type="NCBI Taxonomy" id="1802675"/>
    <lineage>
        <taxon>Bacteria</taxon>
        <taxon>Candidatus Yanofskyibacteriota</taxon>
    </lineage>
</organism>
<sequence>MIRLNNNDYGFTLIEILIVVSIIAFTSVALIENFSTSRVNVDRATNQLVSDLRTAQSHALSTRKTEGLFRCGYGITRLNSNSYAIYAGRDSSSGNCQSNRNYNSSQNPIVLTRVFTYQSISTYPTFNDIFFEPPGLKTYINNTTGDISPEKIFVRINDTDCVNSFSSTRCKLVCVYTSGKIEINRTSNSCPGN</sequence>
<keyword evidence="1" id="KW-0472">Membrane</keyword>
<protein>
    <recommendedName>
        <fullName evidence="4">Type II secretion system protein GspH</fullName>
    </recommendedName>
</protein>
<dbReference type="InterPro" id="IPR045584">
    <property type="entry name" value="Pilin-like"/>
</dbReference>
<name>A0A1F8F6K7_9BACT</name>
<proteinExistence type="predicted"/>
<dbReference type="EMBL" id="MGJP01000053">
    <property type="protein sequence ID" value="OGN08782.1"/>
    <property type="molecule type" value="Genomic_DNA"/>
</dbReference>
<feature type="transmembrane region" description="Helical" evidence="1">
    <location>
        <begin position="12"/>
        <end position="31"/>
    </location>
</feature>
<dbReference type="Pfam" id="PF07963">
    <property type="entry name" value="N_methyl"/>
    <property type="match status" value="1"/>
</dbReference>
<accession>A0A1F8F6K7</accession>
<comment type="caution">
    <text evidence="2">The sequence shown here is derived from an EMBL/GenBank/DDBJ whole genome shotgun (WGS) entry which is preliminary data.</text>
</comment>
<evidence type="ECO:0000313" key="2">
    <source>
        <dbReference type="EMBL" id="OGN08782.1"/>
    </source>
</evidence>
<dbReference type="Gene3D" id="3.30.700.10">
    <property type="entry name" value="Glycoprotein, Type 4 Pilin"/>
    <property type="match status" value="1"/>
</dbReference>
<keyword evidence="1" id="KW-1133">Transmembrane helix</keyword>
<dbReference type="SUPFAM" id="SSF54523">
    <property type="entry name" value="Pili subunits"/>
    <property type="match status" value="1"/>
</dbReference>
<dbReference type="Proteomes" id="UP000177167">
    <property type="component" value="Unassembled WGS sequence"/>
</dbReference>
<evidence type="ECO:0000313" key="3">
    <source>
        <dbReference type="Proteomes" id="UP000177167"/>
    </source>
</evidence>
<dbReference type="NCBIfam" id="TIGR02532">
    <property type="entry name" value="IV_pilin_GFxxxE"/>
    <property type="match status" value="1"/>
</dbReference>
<reference evidence="2 3" key="1">
    <citation type="journal article" date="2016" name="Nat. Commun.">
        <title>Thousands of microbial genomes shed light on interconnected biogeochemical processes in an aquifer system.</title>
        <authorList>
            <person name="Anantharaman K."/>
            <person name="Brown C.T."/>
            <person name="Hug L.A."/>
            <person name="Sharon I."/>
            <person name="Castelle C.J."/>
            <person name="Probst A.J."/>
            <person name="Thomas B.C."/>
            <person name="Singh A."/>
            <person name="Wilkins M.J."/>
            <person name="Karaoz U."/>
            <person name="Brodie E.L."/>
            <person name="Williams K.H."/>
            <person name="Hubbard S.S."/>
            <person name="Banfield J.F."/>
        </authorList>
    </citation>
    <scope>NUCLEOTIDE SEQUENCE [LARGE SCALE GENOMIC DNA]</scope>
</reference>
<keyword evidence="1" id="KW-0812">Transmembrane</keyword>
<dbReference type="InterPro" id="IPR012902">
    <property type="entry name" value="N_methyl_site"/>
</dbReference>
<evidence type="ECO:0008006" key="4">
    <source>
        <dbReference type="Google" id="ProtNLM"/>
    </source>
</evidence>
<dbReference type="AlphaFoldDB" id="A0A1F8F6K7"/>